<proteinExistence type="predicted"/>
<dbReference type="GO" id="GO:0005524">
    <property type="term" value="F:ATP binding"/>
    <property type="evidence" value="ECO:0007669"/>
    <property type="project" value="UniProtKB-UniRule"/>
</dbReference>
<dbReference type="GO" id="GO:0018169">
    <property type="term" value="F:ribosomal S6-glutamic acid ligase activity"/>
    <property type="evidence" value="ECO:0007669"/>
    <property type="project" value="TreeGrafter"/>
</dbReference>
<keyword evidence="1" id="KW-0547">Nucleotide-binding</keyword>
<dbReference type="GO" id="GO:0046872">
    <property type="term" value="F:metal ion binding"/>
    <property type="evidence" value="ECO:0007669"/>
    <property type="project" value="InterPro"/>
</dbReference>
<dbReference type="Proteomes" id="UP000178656">
    <property type="component" value="Unassembled WGS sequence"/>
</dbReference>
<organism evidence="3 4">
    <name type="scientific">Candidatus Falkowbacteria bacterium RIFOXYC2_FULL_48_21</name>
    <dbReference type="NCBI Taxonomy" id="1798005"/>
    <lineage>
        <taxon>Bacteria</taxon>
        <taxon>Candidatus Falkowiibacteriota</taxon>
    </lineage>
</organism>
<evidence type="ECO:0000256" key="1">
    <source>
        <dbReference type="PROSITE-ProRule" id="PRU00409"/>
    </source>
</evidence>
<dbReference type="PANTHER" id="PTHR21621:SF0">
    <property type="entry name" value="BETA-CITRYLGLUTAMATE SYNTHASE B-RELATED"/>
    <property type="match status" value="1"/>
</dbReference>
<keyword evidence="1" id="KW-0067">ATP-binding</keyword>
<protein>
    <recommendedName>
        <fullName evidence="2">ATP-grasp domain-containing protein</fullName>
    </recommendedName>
</protein>
<dbReference type="InterPro" id="IPR011761">
    <property type="entry name" value="ATP-grasp"/>
</dbReference>
<sequence>MRKNLQIIKDTVRAMGGTIEEFLPERGCFYVNVMGKRILLEGDISITRQSFVSRQLTRCKDITHKLLVAHGLPTPQTRYFYNKSYNRLTAAKQLRSLRYPIIIKDATGSNSRGIFPFVKDVGEAMVIIAKELPNYRSMIAQTMVFGREYRILVLGERVIAALEMVPPYVRGDGSSSVRELIRKKQKTTAQRTAFDKKLSQILNDQGVALNDILPVCRVIYFKKSCLAESGETRDVTGFVHKEVGKICVAASKIVGKQLTGIDVICRDITQSPTAKSFNILEINGKPDLYMHHHPDYGKSQNVVKKVIEFMAAVAN</sequence>
<dbReference type="PANTHER" id="PTHR21621">
    <property type="entry name" value="RIBOSOMAL PROTEIN S6 MODIFICATION PROTEIN"/>
    <property type="match status" value="1"/>
</dbReference>
<dbReference type="PROSITE" id="PS50975">
    <property type="entry name" value="ATP_GRASP"/>
    <property type="match status" value="1"/>
</dbReference>
<evidence type="ECO:0000313" key="3">
    <source>
        <dbReference type="EMBL" id="OGF37803.1"/>
    </source>
</evidence>
<evidence type="ECO:0000259" key="2">
    <source>
        <dbReference type="PROSITE" id="PS50975"/>
    </source>
</evidence>
<dbReference type="SUPFAM" id="SSF56059">
    <property type="entry name" value="Glutathione synthetase ATP-binding domain-like"/>
    <property type="match status" value="1"/>
</dbReference>
<dbReference type="GO" id="GO:0005737">
    <property type="term" value="C:cytoplasm"/>
    <property type="evidence" value="ECO:0007669"/>
    <property type="project" value="TreeGrafter"/>
</dbReference>
<comment type="caution">
    <text evidence="3">The sequence shown here is derived from an EMBL/GenBank/DDBJ whole genome shotgun (WGS) entry which is preliminary data.</text>
</comment>
<dbReference type="GO" id="GO:0009432">
    <property type="term" value="P:SOS response"/>
    <property type="evidence" value="ECO:0007669"/>
    <property type="project" value="TreeGrafter"/>
</dbReference>
<name>A0A1F5TG22_9BACT</name>
<dbReference type="EMBL" id="MFGM01000014">
    <property type="protein sequence ID" value="OGF37803.1"/>
    <property type="molecule type" value="Genomic_DNA"/>
</dbReference>
<evidence type="ECO:0000313" key="4">
    <source>
        <dbReference type="Proteomes" id="UP000178656"/>
    </source>
</evidence>
<feature type="domain" description="ATP-grasp" evidence="2">
    <location>
        <begin position="64"/>
        <end position="311"/>
    </location>
</feature>
<accession>A0A1F5TG22</accession>
<reference evidence="3 4" key="1">
    <citation type="journal article" date="2016" name="Nat. Commun.">
        <title>Thousands of microbial genomes shed light on interconnected biogeochemical processes in an aquifer system.</title>
        <authorList>
            <person name="Anantharaman K."/>
            <person name="Brown C.T."/>
            <person name="Hug L.A."/>
            <person name="Sharon I."/>
            <person name="Castelle C.J."/>
            <person name="Probst A.J."/>
            <person name="Thomas B.C."/>
            <person name="Singh A."/>
            <person name="Wilkins M.J."/>
            <person name="Karaoz U."/>
            <person name="Brodie E.L."/>
            <person name="Williams K.H."/>
            <person name="Hubbard S.S."/>
            <person name="Banfield J.F."/>
        </authorList>
    </citation>
    <scope>NUCLEOTIDE SEQUENCE [LARGE SCALE GENOMIC DNA]</scope>
</reference>
<dbReference type="Gene3D" id="3.30.470.20">
    <property type="entry name" value="ATP-grasp fold, B domain"/>
    <property type="match status" value="2"/>
</dbReference>
<dbReference type="Gene3D" id="3.30.1490.20">
    <property type="entry name" value="ATP-grasp fold, A domain"/>
    <property type="match status" value="1"/>
</dbReference>
<gene>
    <name evidence="3" type="ORF">A2482_03730</name>
</gene>
<dbReference type="AlphaFoldDB" id="A0A1F5TG22"/>
<dbReference type="InterPro" id="IPR013815">
    <property type="entry name" value="ATP_grasp_subdomain_1"/>
</dbReference>